<dbReference type="Proteomes" id="UP001279642">
    <property type="component" value="Unassembled WGS sequence"/>
</dbReference>
<evidence type="ECO:0000313" key="5">
    <source>
        <dbReference type="EMBL" id="MDY0885543.1"/>
    </source>
</evidence>
<sequence>MARSPRQKAAGKAVRQQARIAHIGMIDLDGGFRERRLAVADIDKVFGPGGTFCNVVNQWDVSDAVFGPGPFVGEAVWIDPASARPYPFESGAIMLLAEYTGDQAETVPRAVLRRQVECAAKLGVVVKTAFEFEWLVYDETAKSLRDKEFMRLTPWAVDNRCWDGLSAPIYAEPICELEALLRDGGIGLLGLGMELGPGCLEGTLAATDAIGAADEAALFKLYTKAFFRRRNQTAVFMSQPDANAPGLSGHIHLSLRDKRGRNLFYDADGPDCMSATMRHFIGGVLALLPDCLALPLHTVNAYRRLSPGNWAPRTATWSVQNYSTAIRAVTDNANLCRLEFRLPGADVHPHLALAMLLGTGLWGMEQRIEPPVPVISDGRVDVPVGTRILPHDLRLAAEALSGSKVAAGLSATHLSSGSPSRAAMNSTHCNARLVLPRKPAISKRCRPHHPHHSAG</sequence>
<proteinExistence type="inferred from homology"/>
<dbReference type="PANTHER" id="PTHR43785:SF12">
    <property type="entry name" value="TYPE-1 GLUTAMINE SYNTHETASE 2"/>
    <property type="match status" value="1"/>
</dbReference>
<dbReference type="SUPFAM" id="SSF55931">
    <property type="entry name" value="Glutamine synthetase/guanido kinase"/>
    <property type="match status" value="1"/>
</dbReference>
<gene>
    <name evidence="5" type="ORF">SMD27_22075</name>
</gene>
<organism evidence="5 6">
    <name type="scientific">Dongia soli</name>
    <dbReference type="NCBI Taxonomy" id="600628"/>
    <lineage>
        <taxon>Bacteria</taxon>
        <taxon>Pseudomonadati</taxon>
        <taxon>Pseudomonadota</taxon>
        <taxon>Alphaproteobacteria</taxon>
        <taxon>Rhodospirillales</taxon>
        <taxon>Dongiaceae</taxon>
        <taxon>Dongia</taxon>
    </lineage>
</organism>
<accession>A0ABU5EJY9</accession>
<comment type="similarity">
    <text evidence="2 3">Belongs to the glutamine synthetase family.</text>
</comment>
<evidence type="ECO:0000256" key="3">
    <source>
        <dbReference type="RuleBase" id="RU000384"/>
    </source>
</evidence>
<reference evidence="5 6" key="1">
    <citation type="journal article" date="2016" name="Antonie Van Leeuwenhoek">
        <title>Dongia soli sp. nov., isolated from soil from Dokdo, Korea.</title>
        <authorList>
            <person name="Kim D.U."/>
            <person name="Lee H."/>
            <person name="Kim H."/>
            <person name="Kim S.G."/>
            <person name="Ka J.O."/>
        </authorList>
    </citation>
    <scope>NUCLEOTIDE SEQUENCE [LARGE SCALE GENOMIC DNA]</scope>
    <source>
        <strain evidence="5 6">D78</strain>
    </source>
</reference>
<dbReference type="RefSeq" id="WP_320510618.1">
    <property type="nucleotide sequence ID" value="NZ_JAXCLW010000011.1"/>
</dbReference>
<protein>
    <recommendedName>
        <fullName evidence="4">GS catalytic domain-containing protein</fullName>
    </recommendedName>
</protein>
<dbReference type="Gene3D" id="3.30.590.10">
    <property type="entry name" value="Glutamine synthetase/guanido kinase, catalytic domain"/>
    <property type="match status" value="1"/>
</dbReference>
<keyword evidence="6" id="KW-1185">Reference proteome</keyword>
<dbReference type="EMBL" id="JAXCLW010000011">
    <property type="protein sequence ID" value="MDY0885543.1"/>
    <property type="molecule type" value="Genomic_DNA"/>
</dbReference>
<evidence type="ECO:0000313" key="6">
    <source>
        <dbReference type="Proteomes" id="UP001279642"/>
    </source>
</evidence>
<dbReference type="InterPro" id="IPR014746">
    <property type="entry name" value="Gln_synth/guanido_kin_cat_dom"/>
</dbReference>
<comment type="caution">
    <text evidence="5">The sequence shown here is derived from an EMBL/GenBank/DDBJ whole genome shotgun (WGS) entry which is preliminary data.</text>
</comment>
<evidence type="ECO:0000256" key="2">
    <source>
        <dbReference type="PROSITE-ProRule" id="PRU01331"/>
    </source>
</evidence>
<evidence type="ECO:0000256" key="1">
    <source>
        <dbReference type="ARBA" id="ARBA00022598"/>
    </source>
</evidence>
<feature type="domain" description="GS catalytic" evidence="4">
    <location>
        <begin position="108"/>
        <end position="455"/>
    </location>
</feature>
<evidence type="ECO:0000259" key="4">
    <source>
        <dbReference type="PROSITE" id="PS51987"/>
    </source>
</evidence>
<dbReference type="SMART" id="SM01230">
    <property type="entry name" value="Gln-synt_C"/>
    <property type="match status" value="1"/>
</dbReference>
<dbReference type="PROSITE" id="PS51987">
    <property type="entry name" value="GS_CATALYTIC"/>
    <property type="match status" value="1"/>
</dbReference>
<dbReference type="InterPro" id="IPR008146">
    <property type="entry name" value="Gln_synth_cat_dom"/>
</dbReference>
<name>A0ABU5EJY9_9PROT</name>
<dbReference type="Pfam" id="PF00120">
    <property type="entry name" value="Gln-synt_C"/>
    <property type="match status" value="1"/>
</dbReference>
<dbReference type="PANTHER" id="PTHR43785">
    <property type="entry name" value="GAMMA-GLUTAMYLPUTRESCINE SYNTHETASE"/>
    <property type="match status" value="1"/>
</dbReference>
<keyword evidence="1" id="KW-0436">Ligase</keyword>